<evidence type="ECO:0000313" key="2">
    <source>
        <dbReference type="Proteomes" id="UP001497516"/>
    </source>
</evidence>
<sequence length="77" mass="8808">MLSGALNVVSRDSKMGHWHAMIWCILLSFVWKERCAVVHGYVCKTPARLADLLQEELHFIVAGQPELQAELELLEYL</sequence>
<name>A0AAV2CXC9_9ROSI</name>
<protein>
    <submittedName>
        <fullName evidence="1">Uncharacterized protein</fullName>
    </submittedName>
</protein>
<keyword evidence="2" id="KW-1185">Reference proteome</keyword>
<reference evidence="1 2" key="1">
    <citation type="submission" date="2024-04" db="EMBL/GenBank/DDBJ databases">
        <authorList>
            <person name="Fracassetti M."/>
        </authorList>
    </citation>
    <scope>NUCLEOTIDE SEQUENCE [LARGE SCALE GENOMIC DNA]</scope>
</reference>
<dbReference type="EMBL" id="OZ034814">
    <property type="protein sequence ID" value="CAL1360761.1"/>
    <property type="molecule type" value="Genomic_DNA"/>
</dbReference>
<evidence type="ECO:0000313" key="1">
    <source>
        <dbReference type="EMBL" id="CAL1360761.1"/>
    </source>
</evidence>
<gene>
    <name evidence="1" type="ORF">LTRI10_LOCUS8176</name>
</gene>
<proteinExistence type="predicted"/>
<accession>A0AAV2CXC9</accession>
<dbReference type="AlphaFoldDB" id="A0AAV2CXC9"/>
<organism evidence="1 2">
    <name type="scientific">Linum trigynum</name>
    <dbReference type="NCBI Taxonomy" id="586398"/>
    <lineage>
        <taxon>Eukaryota</taxon>
        <taxon>Viridiplantae</taxon>
        <taxon>Streptophyta</taxon>
        <taxon>Embryophyta</taxon>
        <taxon>Tracheophyta</taxon>
        <taxon>Spermatophyta</taxon>
        <taxon>Magnoliopsida</taxon>
        <taxon>eudicotyledons</taxon>
        <taxon>Gunneridae</taxon>
        <taxon>Pentapetalae</taxon>
        <taxon>rosids</taxon>
        <taxon>fabids</taxon>
        <taxon>Malpighiales</taxon>
        <taxon>Linaceae</taxon>
        <taxon>Linum</taxon>
    </lineage>
</organism>
<dbReference type="Proteomes" id="UP001497516">
    <property type="component" value="Chromosome 10"/>
</dbReference>